<keyword evidence="1" id="KW-0472">Membrane</keyword>
<evidence type="ECO:0000313" key="3">
    <source>
        <dbReference type="Proteomes" id="UP000292082"/>
    </source>
</evidence>
<reference evidence="2 3" key="1">
    <citation type="submission" date="2019-01" db="EMBL/GenBank/DDBJ databases">
        <title>Draft genome sequences of three monokaryotic isolates of the white-rot basidiomycete fungus Dichomitus squalens.</title>
        <authorList>
            <consortium name="DOE Joint Genome Institute"/>
            <person name="Lopez S.C."/>
            <person name="Andreopoulos B."/>
            <person name="Pangilinan J."/>
            <person name="Lipzen A."/>
            <person name="Riley R."/>
            <person name="Ahrendt S."/>
            <person name="Ng V."/>
            <person name="Barry K."/>
            <person name="Daum C."/>
            <person name="Grigoriev I.V."/>
            <person name="Hilden K.S."/>
            <person name="Makela M.R."/>
            <person name="de Vries R.P."/>
        </authorList>
    </citation>
    <scope>NUCLEOTIDE SEQUENCE [LARGE SCALE GENOMIC DNA]</scope>
    <source>
        <strain evidence="2 3">CBS 464.89</strain>
    </source>
</reference>
<name>A0A4Q9PT25_9APHY</name>
<dbReference type="EMBL" id="ML145135">
    <property type="protein sequence ID" value="TBU57591.1"/>
    <property type="molecule type" value="Genomic_DNA"/>
</dbReference>
<evidence type="ECO:0000256" key="1">
    <source>
        <dbReference type="SAM" id="Phobius"/>
    </source>
</evidence>
<dbReference type="Proteomes" id="UP000292082">
    <property type="component" value="Unassembled WGS sequence"/>
</dbReference>
<sequence>MVLQLEFWPGARKDARLFSHTHQLNQLPCCIASFPQPILVVYSSVMIILSSVTYICLCGSESVG</sequence>
<accession>A0A4Q9PT25</accession>
<protein>
    <submittedName>
        <fullName evidence="2">Uncharacterized protein</fullName>
    </submittedName>
</protein>
<dbReference type="AlphaFoldDB" id="A0A4Q9PT25"/>
<keyword evidence="1" id="KW-0812">Transmembrane</keyword>
<keyword evidence="3" id="KW-1185">Reference proteome</keyword>
<keyword evidence="1" id="KW-1133">Transmembrane helix</keyword>
<evidence type="ECO:0000313" key="2">
    <source>
        <dbReference type="EMBL" id="TBU57591.1"/>
    </source>
</evidence>
<organism evidence="2 3">
    <name type="scientific">Dichomitus squalens</name>
    <dbReference type="NCBI Taxonomy" id="114155"/>
    <lineage>
        <taxon>Eukaryota</taxon>
        <taxon>Fungi</taxon>
        <taxon>Dikarya</taxon>
        <taxon>Basidiomycota</taxon>
        <taxon>Agaricomycotina</taxon>
        <taxon>Agaricomycetes</taxon>
        <taxon>Polyporales</taxon>
        <taxon>Polyporaceae</taxon>
        <taxon>Dichomitus</taxon>
    </lineage>
</organism>
<gene>
    <name evidence="2" type="ORF">BD310DRAFT_541671</name>
</gene>
<proteinExistence type="predicted"/>
<feature type="transmembrane region" description="Helical" evidence="1">
    <location>
        <begin position="38"/>
        <end position="57"/>
    </location>
</feature>